<dbReference type="PROSITE" id="PS00387">
    <property type="entry name" value="PPASE"/>
    <property type="match status" value="1"/>
</dbReference>
<proteinExistence type="predicted"/>
<evidence type="ECO:0000313" key="1">
    <source>
        <dbReference type="EMBL" id="KAF6148842.1"/>
    </source>
</evidence>
<accession>A0A7J7M1X1</accession>
<evidence type="ECO:0000313" key="2">
    <source>
        <dbReference type="Proteomes" id="UP000541444"/>
    </source>
</evidence>
<dbReference type="AlphaFoldDB" id="A0A7J7M1X1"/>
<dbReference type="EMBL" id="JACGCM010001825">
    <property type="protein sequence ID" value="KAF6148842.1"/>
    <property type="molecule type" value="Genomic_DNA"/>
</dbReference>
<organism evidence="1 2">
    <name type="scientific">Kingdonia uniflora</name>
    <dbReference type="NCBI Taxonomy" id="39325"/>
    <lineage>
        <taxon>Eukaryota</taxon>
        <taxon>Viridiplantae</taxon>
        <taxon>Streptophyta</taxon>
        <taxon>Embryophyta</taxon>
        <taxon>Tracheophyta</taxon>
        <taxon>Spermatophyta</taxon>
        <taxon>Magnoliopsida</taxon>
        <taxon>Ranunculales</taxon>
        <taxon>Circaeasteraceae</taxon>
        <taxon>Kingdonia</taxon>
    </lineage>
</organism>
<protein>
    <submittedName>
        <fullName evidence="1">Uncharacterized protein</fullName>
    </submittedName>
</protein>
<name>A0A7J7M1X1_9MAGN</name>
<reference evidence="1 2" key="1">
    <citation type="journal article" date="2020" name="IScience">
        <title>Genome Sequencing of the Endangered Kingdonia uniflora (Circaeasteraceae, Ranunculales) Reveals Potential Mechanisms of Evolutionary Specialization.</title>
        <authorList>
            <person name="Sun Y."/>
            <person name="Deng T."/>
            <person name="Zhang A."/>
            <person name="Moore M.J."/>
            <person name="Landis J.B."/>
            <person name="Lin N."/>
            <person name="Zhang H."/>
            <person name="Zhang X."/>
            <person name="Huang J."/>
            <person name="Zhang X."/>
            <person name="Sun H."/>
            <person name="Wang H."/>
        </authorList>
    </citation>
    <scope>NUCLEOTIDE SEQUENCE [LARGE SCALE GENOMIC DNA]</scope>
    <source>
        <strain evidence="1">TB1705</strain>
        <tissue evidence="1">Leaf</tissue>
    </source>
</reference>
<keyword evidence="2" id="KW-1185">Reference proteome</keyword>
<sequence length="102" mass="11830">MGFPYLLYAETRESLTVEQDFDDVLSPLTDNDPLDVFKAAFEFLGIMKPDTFNVPQVISLMDLLLKQEVFYDYRCNIDPSRWTICINDNNVLQPAPIYKSKN</sequence>
<gene>
    <name evidence="1" type="ORF">GIB67_014213</name>
</gene>
<comment type="caution">
    <text evidence="1">The sequence shown here is derived from an EMBL/GenBank/DDBJ whole genome shotgun (WGS) entry which is preliminary data.</text>
</comment>
<dbReference type="Proteomes" id="UP000541444">
    <property type="component" value="Unassembled WGS sequence"/>
</dbReference>